<feature type="region of interest" description="Disordered" evidence="1">
    <location>
        <begin position="248"/>
        <end position="310"/>
    </location>
</feature>
<keyword evidence="3" id="KW-1185">Reference proteome</keyword>
<evidence type="ECO:0000256" key="1">
    <source>
        <dbReference type="SAM" id="MobiDB-lite"/>
    </source>
</evidence>
<accession>A0ABQ5K3X8</accession>
<evidence type="ECO:0000313" key="2">
    <source>
        <dbReference type="EMBL" id="GKT27286.1"/>
    </source>
</evidence>
<feature type="region of interest" description="Disordered" evidence="1">
    <location>
        <begin position="396"/>
        <end position="437"/>
    </location>
</feature>
<protein>
    <submittedName>
        <fullName evidence="2">Uncharacterized protein</fullName>
    </submittedName>
</protein>
<comment type="caution">
    <text evidence="2">The sequence shown here is derived from an EMBL/GenBank/DDBJ whole genome shotgun (WGS) entry which is preliminary data.</text>
</comment>
<reference evidence="2" key="1">
    <citation type="submission" date="2022-03" db="EMBL/GenBank/DDBJ databases">
        <title>Draft genome sequence of Aduncisulcus paluster, a free-living microaerophilic Fornicata.</title>
        <authorList>
            <person name="Yuyama I."/>
            <person name="Kume K."/>
            <person name="Tamura T."/>
            <person name="Inagaki Y."/>
            <person name="Hashimoto T."/>
        </authorList>
    </citation>
    <scope>NUCLEOTIDE SEQUENCE</scope>
    <source>
        <strain evidence="2">NY0171</strain>
    </source>
</reference>
<feature type="compositionally biased region" description="Basic and acidic residues" evidence="1">
    <location>
        <begin position="269"/>
        <end position="280"/>
    </location>
</feature>
<feature type="compositionally biased region" description="Low complexity" evidence="1">
    <location>
        <begin position="282"/>
        <end position="305"/>
    </location>
</feature>
<evidence type="ECO:0000313" key="3">
    <source>
        <dbReference type="Proteomes" id="UP001057375"/>
    </source>
</evidence>
<dbReference type="EMBL" id="BQXS01012729">
    <property type="protein sequence ID" value="GKT27286.1"/>
    <property type="molecule type" value="Genomic_DNA"/>
</dbReference>
<gene>
    <name evidence="2" type="ORF">ADUPG1_013739</name>
</gene>
<name>A0ABQ5K3X8_9EUKA</name>
<feature type="region of interest" description="Disordered" evidence="1">
    <location>
        <begin position="29"/>
        <end position="57"/>
    </location>
</feature>
<organism evidence="2 3">
    <name type="scientific">Aduncisulcus paluster</name>
    <dbReference type="NCBI Taxonomy" id="2918883"/>
    <lineage>
        <taxon>Eukaryota</taxon>
        <taxon>Metamonada</taxon>
        <taxon>Carpediemonas-like organisms</taxon>
        <taxon>Aduncisulcus</taxon>
    </lineage>
</organism>
<dbReference type="Proteomes" id="UP001057375">
    <property type="component" value="Unassembled WGS sequence"/>
</dbReference>
<sequence length="437" mass="48928">MISSFRDKEGKQKQRSIEELQNFFDNPVYGTTRLGNSTPKSLKSHTIGGNLPKIPRDRVSSLDKDQKFFIGSCKRNPVESARHILRRHRAKSVTVSPRLTQTLDIPHLSRNGIVYEPSVKELEPPKQAFTSMAGTYYPEDRRSVLVYESANERARRKVRAAAIDKLRRDNMRRDLISTAQLGSVMDEMMGRGHKSMMTKAIKMDEALKEAVAARMVSEDREKKHSSSITKLWSSSAVASCVAAKNSRLLDPPQHKQRKHITTRFENIGDIDRIQTKKKATEFSSSSPGSSDPPRSASSFASSRPSDVVENAGIIHRMRGKGTPVPDSLSIKSMFGGSYSQRTRRKKVAAFVPPPRDAALHCWDREGTLTKERAKGFFGDLAAKEKVRPVGKRIEMKRIIGSNPDGSFPPPTPPPRGKRTNGTVRSVLQDGFFKPYKK</sequence>
<proteinExistence type="predicted"/>